<feature type="transmembrane region" description="Helical" evidence="2">
    <location>
        <begin position="202"/>
        <end position="221"/>
    </location>
</feature>
<keyword evidence="4" id="KW-1185">Reference proteome</keyword>
<dbReference type="AlphaFoldDB" id="A0A6A6QL69"/>
<keyword evidence="2" id="KW-0472">Membrane</keyword>
<feature type="compositionally biased region" description="Polar residues" evidence="1">
    <location>
        <begin position="535"/>
        <end position="552"/>
    </location>
</feature>
<feature type="transmembrane region" description="Helical" evidence="2">
    <location>
        <begin position="247"/>
        <end position="265"/>
    </location>
</feature>
<feature type="region of interest" description="Disordered" evidence="1">
    <location>
        <begin position="468"/>
        <end position="487"/>
    </location>
</feature>
<protein>
    <submittedName>
        <fullName evidence="3">Uncharacterized protein</fullName>
    </submittedName>
</protein>
<feature type="transmembrane region" description="Helical" evidence="2">
    <location>
        <begin position="616"/>
        <end position="635"/>
    </location>
</feature>
<dbReference type="OrthoDB" id="5427664at2759"/>
<feature type="transmembrane region" description="Helical" evidence="2">
    <location>
        <begin position="444"/>
        <end position="462"/>
    </location>
</feature>
<evidence type="ECO:0000313" key="4">
    <source>
        <dbReference type="Proteomes" id="UP000799750"/>
    </source>
</evidence>
<dbReference type="InterPro" id="IPR053018">
    <property type="entry name" value="Elsinochrome_Biosynth-Asso"/>
</dbReference>
<keyword evidence="2" id="KW-1133">Transmembrane helix</keyword>
<evidence type="ECO:0000313" key="3">
    <source>
        <dbReference type="EMBL" id="KAF2492824.1"/>
    </source>
</evidence>
<name>A0A6A6QL69_9PEZI</name>
<feature type="compositionally biased region" description="Basic and acidic residues" evidence="1">
    <location>
        <begin position="310"/>
        <end position="324"/>
    </location>
</feature>
<proteinExistence type="predicted"/>
<evidence type="ECO:0000256" key="2">
    <source>
        <dbReference type="SAM" id="Phobius"/>
    </source>
</evidence>
<reference evidence="3" key="1">
    <citation type="journal article" date="2020" name="Stud. Mycol.">
        <title>101 Dothideomycetes genomes: a test case for predicting lifestyles and emergence of pathogens.</title>
        <authorList>
            <person name="Haridas S."/>
            <person name="Albert R."/>
            <person name="Binder M."/>
            <person name="Bloem J."/>
            <person name="Labutti K."/>
            <person name="Salamov A."/>
            <person name="Andreopoulos B."/>
            <person name="Baker S."/>
            <person name="Barry K."/>
            <person name="Bills G."/>
            <person name="Bluhm B."/>
            <person name="Cannon C."/>
            <person name="Castanera R."/>
            <person name="Culley D."/>
            <person name="Daum C."/>
            <person name="Ezra D."/>
            <person name="Gonzalez J."/>
            <person name="Henrissat B."/>
            <person name="Kuo A."/>
            <person name="Liang C."/>
            <person name="Lipzen A."/>
            <person name="Lutzoni F."/>
            <person name="Magnuson J."/>
            <person name="Mondo S."/>
            <person name="Nolan M."/>
            <person name="Ohm R."/>
            <person name="Pangilinan J."/>
            <person name="Park H.-J."/>
            <person name="Ramirez L."/>
            <person name="Alfaro M."/>
            <person name="Sun H."/>
            <person name="Tritt A."/>
            <person name="Yoshinaga Y."/>
            <person name="Zwiers L.-H."/>
            <person name="Turgeon B."/>
            <person name="Goodwin S."/>
            <person name="Spatafora J."/>
            <person name="Crous P."/>
            <person name="Grigoriev I."/>
        </authorList>
    </citation>
    <scope>NUCLEOTIDE SEQUENCE</scope>
    <source>
        <strain evidence="3">CBS 269.34</strain>
    </source>
</reference>
<feature type="region of interest" description="Disordered" evidence="1">
    <location>
        <begin position="665"/>
        <end position="738"/>
    </location>
</feature>
<dbReference type="PANTHER" id="PTHR37577:SF1">
    <property type="entry name" value="INTEGRAL MEMBRANE PROTEIN"/>
    <property type="match status" value="1"/>
</dbReference>
<feature type="region of interest" description="Disordered" evidence="1">
    <location>
        <begin position="519"/>
        <end position="568"/>
    </location>
</feature>
<evidence type="ECO:0000256" key="1">
    <source>
        <dbReference type="SAM" id="MobiDB-lite"/>
    </source>
</evidence>
<gene>
    <name evidence="3" type="ORF">BU16DRAFT_91486</name>
</gene>
<keyword evidence="2" id="KW-0812">Transmembrane</keyword>
<dbReference type="EMBL" id="MU004193">
    <property type="protein sequence ID" value="KAF2492824.1"/>
    <property type="molecule type" value="Genomic_DNA"/>
</dbReference>
<organism evidence="3 4">
    <name type="scientific">Lophium mytilinum</name>
    <dbReference type="NCBI Taxonomy" id="390894"/>
    <lineage>
        <taxon>Eukaryota</taxon>
        <taxon>Fungi</taxon>
        <taxon>Dikarya</taxon>
        <taxon>Ascomycota</taxon>
        <taxon>Pezizomycotina</taxon>
        <taxon>Dothideomycetes</taxon>
        <taxon>Pleosporomycetidae</taxon>
        <taxon>Mytilinidiales</taxon>
        <taxon>Mytilinidiaceae</taxon>
        <taxon>Lophium</taxon>
    </lineage>
</organism>
<sequence length="738" mass="82377">MGNCGSGLQCDACYAKGGGWEYNNVTAKNVTCKSVLEADADIVGNGVLFAFLISAVLTCGAVVVGYLSDSLSESDWNQVDDMFVKWFQATYLKRKILPKLSHFYKASKALSLRRTVNADASSLTRNERSKALLKFILVFSDQQLVTGLAMLIAGSANRCRISYYEFRVVACLGWFSLTTHLGTLDVLKYYMIRHPTVRNWRVLGMIVTMILLIFALVTIGLSGPTGQRSDDTLINPLQCVFDHPSEFNYIGVGFTISMILSPYIGRVLSLYNSDTKNEEARYQVQRRIWQRNNSGTKSSSPESPKNRTKGGPEHEDPPRGEEREGIRMSLHSKLLLRKFRMTSTDKNLLQSLFLQAVAERHSPEERVKRSKISAPVRGRRGLKTLARKFTLNIDHIRLYEDSFLSNFSSMIFFLAYGLAQTILVRWKNGPMLGETARRMDFGQIVSLFLLALPLLAAVEIYSEAQKDHDADRSALATPSQDGEISIQNVNKTAQLPNPVSHSGEERISQVLTAESLEMRPLVRNTSRGRTDARPSSESTLPRTNAGSIQSDGGSVRESSVRDSSQEPAHSLVTNLKVSQQVKVLDREAAMAGFRYFAYDATISLLDAISLNTANVYFLLVVMFVQLIVNSRVFVVKIGAFKNDHRFYAERVASLLVEELKSVKQHQPNSPAELESERSDSRTSSSGSQNTRLGVQRTHTPEPLGHNDSDNDWEDQYSPRASIRQDTEADMGILPPSRL</sequence>
<feature type="transmembrane region" description="Helical" evidence="2">
    <location>
        <begin position="46"/>
        <end position="67"/>
    </location>
</feature>
<dbReference type="PANTHER" id="PTHR37577">
    <property type="entry name" value="INTEGRAL MEMBRANE PROTEIN"/>
    <property type="match status" value="1"/>
</dbReference>
<feature type="transmembrane region" description="Helical" evidence="2">
    <location>
        <begin position="403"/>
        <end position="424"/>
    </location>
</feature>
<feature type="compositionally biased region" description="Polar residues" evidence="1">
    <location>
        <begin position="476"/>
        <end position="487"/>
    </location>
</feature>
<accession>A0A6A6QL69</accession>
<feature type="region of interest" description="Disordered" evidence="1">
    <location>
        <begin position="286"/>
        <end position="324"/>
    </location>
</feature>
<feature type="compositionally biased region" description="Polar residues" evidence="1">
    <location>
        <begin position="290"/>
        <end position="303"/>
    </location>
</feature>
<dbReference type="Proteomes" id="UP000799750">
    <property type="component" value="Unassembled WGS sequence"/>
</dbReference>